<dbReference type="Pfam" id="PF25601">
    <property type="entry name" value="AAA_lid_14"/>
    <property type="match status" value="1"/>
</dbReference>
<dbReference type="Gene3D" id="1.10.10.60">
    <property type="entry name" value="Homeodomain-like"/>
    <property type="match status" value="1"/>
</dbReference>
<dbReference type="SUPFAM" id="SSF46689">
    <property type="entry name" value="Homeodomain-like"/>
    <property type="match status" value="1"/>
</dbReference>
<feature type="domain" description="PAC" evidence="7">
    <location>
        <begin position="82"/>
        <end position="134"/>
    </location>
</feature>
<reference evidence="8" key="1">
    <citation type="journal article" date="2020" name="mSystems">
        <title>Genome- and Community-Level Interaction Insights into Carbon Utilization and Element Cycling Functions of Hydrothermarchaeota in Hydrothermal Sediment.</title>
        <authorList>
            <person name="Zhou Z."/>
            <person name="Liu Y."/>
            <person name="Xu W."/>
            <person name="Pan J."/>
            <person name="Luo Z.H."/>
            <person name="Li M."/>
        </authorList>
    </citation>
    <scope>NUCLEOTIDE SEQUENCE [LARGE SCALE GENOMIC DNA]</scope>
    <source>
        <strain evidence="8">SpSt-477</strain>
    </source>
</reference>
<dbReference type="InterPro" id="IPR000014">
    <property type="entry name" value="PAS"/>
</dbReference>
<dbReference type="CDD" id="cd00009">
    <property type="entry name" value="AAA"/>
    <property type="match status" value="1"/>
</dbReference>
<evidence type="ECO:0000259" key="5">
    <source>
        <dbReference type="PROSITE" id="PS50045"/>
    </source>
</evidence>
<keyword evidence="1" id="KW-0547">Nucleotide-binding</keyword>
<evidence type="ECO:0000259" key="7">
    <source>
        <dbReference type="PROSITE" id="PS50113"/>
    </source>
</evidence>
<evidence type="ECO:0000256" key="4">
    <source>
        <dbReference type="ARBA" id="ARBA00023163"/>
    </source>
</evidence>
<dbReference type="Pfam" id="PF13384">
    <property type="entry name" value="HTH_23"/>
    <property type="match status" value="1"/>
</dbReference>
<dbReference type="InterPro" id="IPR035965">
    <property type="entry name" value="PAS-like_dom_sf"/>
</dbReference>
<dbReference type="GO" id="GO:0006355">
    <property type="term" value="P:regulation of DNA-templated transcription"/>
    <property type="evidence" value="ECO:0007669"/>
    <property type="project" value="InterPro"/>
</dbReference>
<dbReference type="PROSITE" id="PS00675">
    <property type="entry name" value="SIGMA54_INTERACT_1"/>
    <property type="match status" value="1"/>
</dbReference>
<dbReference type="GO" id="GO:0043565">
    <property type="term" value="F:sequence-specific DNA binding"/>
    <property type="evidence" value="ECO:0007669"/>
    <property type="project" value="InterPro"/>
</dbReference>
<dbReference type="InterPro" id="IPR000700">
    <property type="entry name" value="PAS-assoc_C"/>
</dbReference>
<dbReference type="InterPro" id="IPR003593">
    <property type="entry name" value="AAA+_ATPase"/>
</dbReference>
<sequence>MQEQELNRYWKTVVETIQDGVMIVDRTGVILSVNHGLEVISGYDRSELIGRPCSALNCNACEMVREQDGGHWCKLFRTGSLKKQQSTLIRKDGRTVPIIKNASILKDADGRLIGAVETMTDISELIIKENLLQQARKELHSEGGFSGIIGSSASMLQVFDMIRNVAATDAPVLILGESGTGKELVAQAVHSHSKRKDKPYIKVNCAALNESLLESELFGHVKGAFTGAYHNRAGRFEAASGGSIFLDEIGDLPLAIQIKLLRVLEERVIERVGDNTPIPVDVRIITATNRDLRHLMEAGAFRADFYYRIHVLPIHLPPLRTRTEDIPLLTEHFLKRICLKLEKIIEGISPEAMQVLMRYHWPGNVREFKSALEFACVTCRQAVIEAVHLPPDIREPPACSPPLPDYLDPDEDKKQRLIAALRQTRGNRTAAAKLLGVSRITVWNWIHRYGLAEPTGQEP</sequence>
<dbReference type="SUPFAM" id="SSF55785">
    <property type="entry name" value="PYP-like sensor domain (PAS domain)"/>
    <property type="match status" value="1"/>
</dbReference>
<evidence type="ECO:0000259" key="6">
    <source>
        <dbReference type="PROSITE" id="PS50112"/>
    </source>
</evidence>
<dbReference type="Pfam" id="PF00158">
    <property type="entry name" value="Sigma54_activat"/>
    <property type="match status" value="1"/>
</dbReference>
<dbReference type="PROSITE" id="PS50113">
    <property type="entry name" value="PAC"/>
    <property type="match status" value="1"/>
</dbReference>
<feature type="domain" description="Sigma-54 factor interaction" evidence="5">
    <location>
        <begin position="148"/>
        <end position="377"/>
    </location>
</feature>
<keyword evidence="4" id="KW-0804">Transcription</keyword>
<evidence type="ECO:0000256" key="3">
    <source>
        <dbReference type="ARBA" id="ARBA00023015"/>
    </source>
</evidence>
<feature type="domain" description="PAS" evidence="6">
    <location>
        <begin position="6"/>
        <end position="51"/>
    </location>
</feature>
<dbReference type="PANTHER" id="PTHR32071">
    <property type="entry name" value="TRANSCRIPTIONAL REGULATORY PROTEIN"/>
    <property type="match status" value="1"/>
</dbReference>
<dbReference type="PROSITE" id="PS50112">
    <property type="entry name" value="PAS"/>
    <property type="match status" value="1"/>
</dbReference>
<gene>
    <name evidence="8" type="ORF">ENS29_11620</name>
</gene>
<keyword evidence="3" id="KW-0805">Transcription regulation</keyword>
<dbReference type="PROSITE" id="PS50045">
    <property type="entry name" value="SIGMA54_INTERACT_4"/>
    <property type="match status" value="1"/>
</dbReference>
<protein>
    <submittedName>
        <fullName evidence="8">PAS domain-containing protein</fullName>
    </submittedName>
</protein>
<dbReference type="SMART" id="SM00382">
    <property type="entry name" value="AAA"/>
    <property type="match status" value="1"/>
</dbReference>
<dbReference type="FunFam" id="3.40.50.300:FF:000006">
    <property type="entry name" value="DNA-binding transcriptional regulator NtrC"/>
    <property type="match status" value="1"/>
</dbReference>
<dbReference type="CDD" id="cd00130">
    <property type="entry name" value="PAS"/>
    <property type="match status" value="1"/>
</dbReference>
<dbReference type="InterPro" id="IPR002197">
    <property type="entry name" value="HTH_Fis"/>
</dbReference>
<evidence type="ECO:0000256" key="1">
    <source>
        <dbReference type="ARBA" id="ARBA00022741"/>
    </source>
</evidence>
<comment type="caution">
    <text evidence="8">The sequence shown here is derived from an EMBL/GenBank/DDBJ whole genome shotgun (WGS) entry which is preliminary data.</text>
</comment>
<proteinExistence type="predicted"/>
<dbReference type="Gene3D" id="3.30.450.20">
    <property type="entry name" value="PAS domain"/>
    <property type="match status" value="1"/>
</dbReference>
<dbReference type="InterPro" id="IPR009057">
    <property type="entry name" value="Homeodomain-like_sf"/>
</dbReference>
<dbReference type="NCBIfam" id="TIGR00229">
    <property type="entry name" value="sensory_box"/>
    <property type="match status" value="1"/>
</dbReference>
<dbReference type="PRINTS" id="PR01590">
    <property type="entry name" value="HTHFIS"/>
</dbReference>
<accession>A0A7C4VRK2</accession>
<organism evidence="8">
    <name type="scientific">Desulfatirhabdium butyrativorans</name>
    <dbReference type="NCBI Taxonomy" id="340467"/>
    <lineage>
        <taxon>Bacteria</taxon>
        <taxon>Pseudomonadati</taxon>
        <taxon>Thermodesulfobacteriota</taxon>
        <taxon>Desulfobacteria</taxon>
        <taxon>Desulfobacterales</taxon>
        <taxon>Desulfatirhabdiaceae</taxon>
        <taxon>Desulfatirhabdium</taxon>
    </lineage>
</organism>
<keyword evidence="2" id="KW-0067">ATP-binding</keyword>
<dbReference type="InterPro" id="IPR025662">
    <property type="entry name" value="Sigma_54_int_dom_ATP-bd_1"/>
</dbReference>
<dbReference type="InterPro" id="IPR027417">
    <property type="entry name" value="P-loop_NTPase"/>
</dbReference>
<dbReference type="SUPFAM" id="SSF52540">
    <property type="entry name" value="P-loop containing nucleoside triphosphate hydrolases"/>
    <property type="match status" value="1"/>
</dbReference>
<dbReference type="SMART" id="SM00091">
    <property type="entry name" value="PAS"/>
    <property type="match status" value="1"/>
</dbReference>
<name>A0A7C4VRK2_9BACT</name>
<evidence type="ECO:0000313" key="8">
    <source>
        <dbReference type="EMBL" id="HGU33492.1"/>
    </source>
</evidence>
<dbReference type="EMBL" id="DSUH01000267">
    <property type="protein sequence ID" value="HGU33492.1"/>
    <property type="molecule type" value="Genomic_DNA"/>
</dbReference>
<dbReference type="InterPro" id="IPR058031">
    <property type="entry name" value="AAA_lid_NorR"/>
</dbReference>
<dbReference type="Pfam" id="PF13426">
    <property type="entry name" value="PAS_9"/>
    <property type="match status" value="1"/>
</dbReference>
<dbReference type="Gene3D" id="3.40.50.300">
    <property type="entry name" value="P-loop containing nucleotide triphosphate hydrolases"/>
    <property type="match status" value="1"/>
</dbReference>
<dbReference type="AlphaFoldDB" id="A0A7C4VRK2"/>
<dbReference type="Gene3D" id="1.10.8.60">
    <property type="match status" value="1"/>
</dbReference>
<dbReference type="PROSITE" id="PS00676">
    <property type="entry name" value="SIGMA54_INTERACT_2"/>
    <property type="match status" value="1"/>
</dbReference>
<evidence type="ECO:0000256" key="2">
    <source>
        <dbReference type="ARBA" id="ARBA00022840"/>
    </source>
</evidence>
<dbReference type="InterPro" id="IPR002078">
    <property type="entry name" value="Sigma_54_int"/>
</dbReference>
<dbReference type="GO" id="GO:0005524">
    <property type="term" value="F:ATP binding"/>
    <property type="evidence" value="ECO:0007669"/>
    <property type="project" value="UniProtKB-KW"/>
</dbReference>
<dbReference type="InterPro" id="IPR025943">
    <property type="entry name" value="Sigma_54_int_dom_ATP-bd_2"/>
</dbReference>